<keyword evidence="7" id="KW-1185">Reference proteome</keyword>
<dbReference type="AlphaFoldDB" id="A0A2P4XT43"/>
<dbReference type="PANTHER" id="PTHR33958">
    <property type="entry name" value="PROTEIN C8ORF37"/>
    <property type="match status" value="1"/>
</dbReference>
<dbReference type="Pfam" id="PF14996">
    <property type="entry name" value="RMP"/>
    <property type="match status" value="1"/>
</dbReference>
<protein>
    <recommendedName>
        <fullName evidence="5">Cilia- and flagella-associated protein 418</fullName>
    </recommendedName>
</protein>
<sequence length="110" mass="12606">RHRCSQVFMDGGHANRGLSTAFSRKYDDFVCSNLRCNDCDFTVVQFPGKKWDSSADYMFFRENVPSEAKLRVKMETAPDFAAYACQCKWLSISSQTRVDQCQVKWSCAGH</sequence>
<feature type="non-terminal residue" evidence="6">
    <location>
        <position position="1"/>
    </location>
</feature>
<dbReference type="PANTHER" id="PTHR33958:SF1">
    <property type="entry name" value="CILIA- AND FLAGELLA-ASSOCIATED PROTEIN 418"/>
    <property type="match status" value="1"/>
</dbReference>
<dbReference type="OrthoDB" id="259905at2759"/>
<reference evidence="6 7" key="1">
    <citation type="journal article" date="2017" name="Genome Biol. Evol.">
        <title>Phytophthora megakarya and P. palmivora, closely related causal agents of cacao black pod rot, underwent increases in genome sizes and gene numbers by different mechanisms.</title>
        <authorList>
            <person name="Ali S.S."/>
            <person name="Shao J."/>
            <person name="Lary D.J."/>
            <person name="Kronmiller B."/>
            <person name="Shen D."/>
            <person name="Strem M.D."/>
            <person name="Amoako-Attah I."/>
            <person name="Akrofi A.Y."/>
            <person name="Begoude B.A."/>
            <person name="Ten Hoopen G.M."/>
            <person name="Coulibaly K."/>
            <person name="Kebe B.I."/>
            <person name="Melnick R.L."/>
            <person name="Guiltinan M.J."/>
            <person name="Tyler B.M."/>
            <person name="Meinhardt L.W."/>
            <person name="Bailey B.A."/>
        </authorList>
    </citation>
    <scope>NUCLEOTIDE SEQUENCE [LARGE SCALE GENOMIC DNA]</scope>
    <source>
        <strain evidence="7">sbr112.9</strain>
    </source>
</reference>
<accession>A0A2P4XT43</accession>
<evidence type="ECO:0000313" key="6">
    <source>
        <dbReference type="EMBL" id="POM68659.1"/>
    </source>
</evidence>
<comment type="subcellular location">
    <subcellularLocation>
        <location evidence="2">Cytoplasm</location>
    </subcellularLocation>
    <subcellularLocation>
        <location evidence="1">Photoreceptor inner segment</location>
    </subcellularLocation>
</comment>
<dbReference type="EMBL" id="NCKW01008100">
    <property type="protein sequence ID" value="POM68659.1"/>
    <property type="molecule type" value="Genomic_DNA"/>
</dbReference>
<evidence type="ECO:0000256" key="4">
    <source>
        <dbReference type="ARBA" id="ARBA00024819"/>
    </source>
</evidence>
<evidence type="ECO:0000313" key="7">
    <source>
        <dbReference type="Proteomes" id="UP000237271"/>
    </source>
</evidence>
<evidence type="ECO:0000256" key="3">
    <source>
        <dbReference type="ARBA" id="ARBA00022490"/>
    </source>
</evidence>
<comment type="caution">
    <text evidence="6">The sequence shown here is derived from an EMBL/GenBank/DDBJ whole genome shotgun (WGS) entry which is preliminary data.</text>
</comment>
<proteinExistence type="predicted"/>
<name>A0A2P4XT43_9STRA</name>
<evidence type="ECO:0000256" key="1">
    <source>
        <dbReference type="ARBA" id="ARBA00004437"/>
    </source>
</evidence>
<keyword evidence="3" id="KW-0963">Cytoplasm</keyword>
<dbReference type="InterPro" id="IPR029239">
    <property type="entry name" value="CFAP418"/>
</dbReference>
<organism evidence="6 7">
    <name type="scientific">Phytophthora palmivora</name>
    <dbReference type="NCBI Taxonomy" id="4796"/>
    <lineage>
        <taxon>Eukaryota</taxon>
        <taxon>Sar</taxon>
        <taxon>Stramenopiles</taxon>
        <taxon>Oomycota</taxon>
        <taxon>Peronosporomycetes</taxon>
        <taxon>Peronosporales</taxon>
        <taxon>Peronosporaceae</taxon>
        <taxon>Phytophthora</taxon>
    </lineage>
</organism>
<dbReference type="Proteomes" id="UP000237271">
    <property type="component" value="Unassembled WGS sequence"/>
</dbReference>
<evidence type="ECO:0000256" key="2">
    <source>
        <dbReference type="ARBA" id="ARBA00004496"/>
    </source>
</evidence>
<gene>
    <name evidence="6" type="ORF">PHPALM_15154</name>
</gene>
<dbReference type="GO" id="GO:0005829">
    <property type="term" value="C:cytosol"/>
    <property type="evidence" value="ECO:0007669"/>
    <property type="project" value="TreeGrafter"/>
</dbReference>
<evidence type="ECO:0000256" key="5">
    <source>
        <dbReference type="ARBA" id="ARBA00026215"/>
    </source>
</evidence>
<comment type="function">
    <text evidence="4">May be involved in photoreceptor outer segment disk morphogenesis.</text>
</comment>